<reference evidence="1 2" key="1">
    <citation type="submission" date="2012-02" db="EMBL/GenBank/DDBJ databases">
        <title>Shotgun genome sequence of Phaeospirillum photometricum DSM 122.</title>
        <authorList>
            <person name="Duquesne K."/>
            <person name="Sturgis J."/>
        </authorList>
    </citation>
    <scope>NUCLEOTIDE SEQUENCE [LARGE SCALE GENOMIC DNA]</scope>
    <source>
        <strain evidence="2">DSM122</strain>
    </source>
</reference>
<sequence length="211" mass="22974">MSGTMSFASLISRRRFLAVTGGAVVALGAGACTPAPAPRRAPDLRFSNRPPLVFRASRVDVREDYHSPLRAPNVEQDMPLPPLRAARQWGFDRLQADGSARRTVVLSIRDAAVTEKSLAVRKGVQGAFNTDQAERYDASLDAVVELIDNATGVITAQATARVSRFVTVPEDASVVDRENAWVTLVEGLMADFDGRMEQAVRSYMAPYVLLQ</sequence>
<dbReference type="PROSITE" id="PS51318">
    <property type="entry name" value="TAT"/>
    <property type="match status" value="1"/>
</dbReference>
<dbReference type="Proteomes" id="UP000033220">
    <property type="component" value="Chromosome DSM 122"/>
</dbReference>
<protein>
    <submittedName>
        <fullName evidence="1">Uncharacterized protein</fullName>
    </submittedName>
</protein>
<dbReference type="PATRIC" id="fig|1150469.3.peg.3493"/>
<dbReference type="AlphaFoldDB" id="H6SR00"/>
<proteinExistence type="predicted"/>
<keyword evidence="2" id="KW-1185">Reference proteome</keyword>
<evidence type="ECO:0000313" key="2">
    <source>
        <dbReference type="Proteomes" id="UP000033220"/>
    </source>
</evidence>
<dbReference type="KEGG" id="rpm:RSPPHO_03096"/>
<accession>H6SR00</accession>
<evidence type="ECO:0000313" key="1">
    <source>
        <dbReference type="EMBL" id="CCG09722.1"/>
    </source>
</evidence>
<organism evidence="1 2">
    <name type="scientific">Pararhodospirillum photometricum DSM 122</name>
    <dbReference type="NCBI Taxonomy" id="1150469"/>
    <lineage>
        <taxon>Bacteria</taxon>
        <taxon>Pseudomonadati</taxon>
        <taxon>Pseudomonadota</taxon>
        <taxon>Alphaproteobacteria</taxon>
        <taxon>Rhodospirillales</taxon>
        <taxon>Rhodospirillaceae</taxon>
        <taxon>Pararhodospirillum</taxon>
    </lineage>
</organism>
<gene>
    <name evidence="1" type="ORF">RSPPHO_03096</name>
</gene>
<dbReference type="EMBL" id="HE663493">
    <property type="protein sequence ID" value="CCG09722.1"/>
    <property type="molecule type" value="Genomic_DNA"/>
</dbReference>
<name>H6SR00_PARPM</name>
<dbReference type="STRING" id="1150469.RSPPHO_03096"/>
<dbReference type="InterPro" id="IPR006311">
    <property type="entry name" value="TAT_signal"/>
</dbReference>
<dbReference type="HOGENOM" id="CLU_113307_0_0_5"/>